<accession>A0A8R1EGF4</accession>
<sequence>MLLDELIPPLLDNQPMFDHFLVALPNFVHNLANFVLARTTINFIGELRLTTNRIRVNSNVVGVDDSRIAALQMRVKLRLQNRVLSVVRAHDAISVGCVVDRVLST</sequence>
<name>A0A8R1EGF4_CAEJA</name>
<proteinExistence type="predicted"/>
<reference evidence="1" key="2">
    <citation type="submission" date="2022-06" db="UniProtKB">
        <authorList>
            <consortium name="EnsemblMetazoa"/>
        </authorList>
    </citation>
    <scope>IDENTIFICATION</scope>
    <source>
        <strain evidence="1">DF5081</strain>
    </source>
</reference>
<protein>
    <submittedName>
        <fullName evidence="1">Uncharacterized protein</fullName>
    </submittedName>
</protein>
<dbReference type="AlphaFoldDB" id="A0A8R1EGF4"/>
<dbReference type="EnsemblMetazoa" id="CJA34383.1">
    <property type="protein sequence ID" value="CJA34383.1"/>
    <property type="gene ID" value="WBGene00210230"/>
</dbReference>
<keyword evidence="2" id="KW-1185">Reference proteome</keyword>
<evidence type="ECO:0000313" key="1">
    <source>
        <dbReference type="EnsemblMetazoa" id="CJA34383.1"/>
    </source>
</evidence>
<evidence type="ECO:0000313" key="2">
    <source>
        <dbReference type="Proteomes" id="UP000005237"/>
    </source>
</evidence>
<organism evidence="1 2">
    <name type="scientific">Caenorhabditis japonica</name>
    <dbReference type="NCBI Taxonomy" id="281687"/>
    <lineage>
        <taxon>Eukaryota</taxon>
        <taxon>Metazoa</taxon>
        <taxon>Ecdysozoa</taxon>
        <taxon>Nematoda</taxon>
        <taxon>Chromadorea</taxon>
        <taxon>Rhabditida</taxon>
        <taxon>Rhabditina</taxon>
        <taxon>Rhabditomorpha</taxon>
        <taxon>Rhabditoidea</taxon>
        <taxon>Rhabditidae</taxon>
        <taxon>Peloderinae</taxon>
        <taxon>Caenorhabditis</taxon>
    </lineage>
</organism>
<dbReference type="Proteomes" id="UP000005237">
    <property type="component" value="Unassembled WGS sequence"/>
</dbReference>
<reference evidence="2" key="1">
    <citation type="submission" date="2010-08" db="EMBL/GenBank/DDBJ databases">
        <authorList>
            <consortium name="Caenorhabditis japonica Sequencing Consortium"/>
            <person name="Wilson R.K."/>
        </authorList>
    </citation>
    <scope>NUCLEOTIDE SEQUENCE [LARGE SCALE GENOMIC DNA]</scope>
    <source>
        <strain evidence="2">DF5081</strain>
    </source>
</reference>